<dbReference type="PIRSF" id="PIRSF036922">
    <property type="entry name" value="RNaseH_PGAM"/>
    <property type="match status" value="1"/>
</dbReference>
<dbReference type="CDD" id="cd09279">
    <property type="entry name" value="RNase_HI_like"/>
    <property type="match status" value="1"/>
</dbReference>
<feature type="compositionally biased region" description="Pro residues" evidence="1">
    <location>
        <begin position="160"/>
        <end position="170"/>
    </location>
</feature>
<feature type="domain" description="RNase H type-1" evidence="2">
    <location>
        <begin position="3"/>
        <end position="137"/>
    </location>
</feature>
<dbReference type="PANTHER" id="PTHR48100">
    <property type="entry name" value="BROAD-SPECIFICITY PHOSPHATASE YOR283W-RELATED"/>
    <property type="match status" value="1"/>
</dbReference>
<dbReference type="SUPFAM" id="SSF53254">
    <property type="entry name" value="Phosphoglycerate mutase-like"/>
    <property type="match status" value="1"/>
</dbReference>
<gene>
    <name evidence="3" type="ORF">ACFPL4_09355</name>
</gene>
<dbReference type="InterPro" id="IPR036397">
    <property type="entry name" value="RNaseH_sf"/>
</dbReference>
<dbReference type="Gene3D" id="3.40.50.1240">
    <property type="entry name" value="Phosphoglycerate mutase-like"/>
    <property type="match status" value="1"/>
</dbReference>
<sequence length="419" mass="43990">MSAPRRLVVEADGGSRGNPGPAGYGAVVLDPLDAATLAEAAEYIGVATNNVAEYKGLIAGLKAVKELFPDTPVEVRIRMDSKLVVEQMSGRWKIKHPDMKPLAAEAANILPASSVTYEWIPRAENKHADRLANEAMDAGRRGEQWEPASSTADLDTPRAPAAPDPSPAGPPGDAVAGAAKVRAAMAAARPAAAPQPVPPASPQVGWGSAPDLGAPATFILLRHGETALTPEKRFSGSGGSDPELSETGRHQAACAAEAFAARGTVQEIVSSPLRRCRETASAVAGRLGLEVRIDEGLRETDFGAWEGLTFAEVRERHGSDLTTWLASPDAAPTGGGESFAEVAERVSATRDRLIARHAGRTVLLVTHVTPIKTLVRLALGAPPESLFRMELSPASVSTVAYYADGNPSLRLLNDTSHLR</sequence>
<name>A0ABV9V5C3_STRAZ</name>
<dbReference type="NCBIfam" id="NF005567">
    <property type="entry name" value="PRK07238.1"/>
    <property type="match status" value="1"/>
</dbReference>
<feature type="region of interest" description="Disordered" evidence="1">
    <location>
        <begin position="137"/>
        <end position="175"/>
    </location>
</feature>
<dbReference type="Gene3D" id="3.30.420.10">
    <property type="entry name" value="Ribonuclease H-like superfamily/Ribonuclease H"/>
    <property type="match status" value="1"/>
</dbReference>
<dbReference type="Pfam" id="PF13456">
    <property type="entry name" value="RVT_3"/>
    <property type="match status" value="1"/>
</dbReference>
<dbReference type="InterPro" id="IPR029033">
    <property type="entry name" value="His_PPase_superfam"/>
</dbReference>
<evidence type="ECO:0000313" key="4">
    <source>
        <dbReference type="Proteomes" id="UP001595908"/>
    </source>
</evidence>
<dbReference type="InterPro" id="IPR013078">
    <property type="entry name" value="His_Pase_superF_clade-1"/>
</dbReference>
<organism evidence="3 4">
    <name type="scientific">Streptomyces atroolivaceus</name>
    <dbReference type="NCBI Taxonomy" id="66869"/>
    <lineage>
        <taxon>Bacteria</taxon>
        <taxon>Bacillati</taxon>
        <taxon>Actinomycetota</taxon>
        <taxon>Actinomycetes</taxon>
        <taxon>Kitasatosporales</taxon>
        <taxon>Streptomycetaceae</taxon>
        <taxon>Streptomyces</taxon>
    </lineage>
</organism>
<dbReference type="Pfam" id="PF00300">
    <property type="entry name" value="His_Phos_1"/>
    <property type="match status" value="1"/>
</dbReference>
<dbReference type="InterPro" id="IPR002156">
    <property type="entry name" value="RNaseH_domain"/>
</dbReference>
<dbReference type="SMART" id="SM00855">
    <property type="entry name" value="PGAM"/>
    <property type="match status" value="1"/>
</dbReference>
<dbReference type="CDD" id="cd07067">
    <property type="entry name" value="HP_PGM_like"/>
    <property type="match status" value="1"/>
</dbReference>
<dbReference type="PROSITE" id="PS50879">
    <property type="entry name" value="RNASE_H_1"/>
    <property type="match status" value="1"/>
</dbReference>
<dbReference type="InterPro" id="IPR050275">
    <property type="entry name" value="PGM_Phosphatase"/>
</dbReference>
<protein>
    <submittedName>
        <fullName evidence="3">Bifunctional RNase H/acid phosphatase</fullName>
    </submittedName>
</protein>
<evidence type="ECO:0000256" key="1">
    <source>
        <dbReference type="SAM" id="MobiDB-lite"/>
    </source>
</evidence>
<evidence type="ECO:0000259" key="2">
    <source>
        <dbReference type="PROSITE" id="PS50879"/>
    </source>
</evidence>
<reference evidence="4" key="1">
    <citation type="journal article" date="2019" name="Int. J. Syst. Evol. Microbiol.">
        <title>The Global Catalogue of Microorganisms (GCM) 10K type strain sequencing project: providing services to taxonomists for standard genome sequencing and annotation.</title>
        <authorList>
            <consortium name="The Broad Institute Genomics Platform"/>
            <consortium name="The Broad Institute Genome Sequencing Center for Infectious Disease"/>
            <person name="Wu L."/>
            <person name="Ma J."/>
        </authorList>
    </citation>
    <scope>NUCLEOTIDE SEQUENCE [LARGE SCALE GENOMIC DNA]</scope>
    <source>
        <strain evidence="4">ICMP 257</strain>
    </source>
</reference>
<accession>A0ABV9V5C3</accession>
<evidence type="ECO:0000313" key="3">
    <source>
        <dbReference type="EMBL" id="MFC4978576.1"/>
    </source>
</evidence>
<dbReference type="EMBL" id="JBHSJE010000002">
    <property type="protein sequence ID" value="MFC4978576.1"/>
    <property type="molecule type" value="Genomic_DNA"/>
</dbReference>
<dbReference type="RefSeq" id="WP_033299810.1">
    <property type="nucleotide sequence ID" value="NZ_JBHSJE010000002.1"/>
</dbReference>
<dbReference type="InterPro" id="IPR012337">
    <property type="entry name" value="RNaseH-like_sf"/>
</dbReference>
<dbReference type="GeneID" id="31233336"/>
<proteinExistence type="predicted"/>
<dbReference type="PANTHER" id="PTHR48100:SF62">
    <property type="entry name" value="GLUCOSYL-3-PHOSPHOGLYCERATE PHOSPHATASE"/>
    <property type="match status" value="1"/>
</dbReference>
<dbReference type="SUPFAM" id="SSF53098">
    <property type="entry name" value="Ribonuclease H-like"/>
    <property type="match status" value="1"/>
</dbReference>
<dbReference type="Proteomes" id="UP001595908">
    <property type="component" value="Unassembled WGS sequence"/>
</dbReference>
<dbReference type="InterPro" id="IPR014636">
    <property type="entry name" value="RNaseH/PGlycerate_mutase"/>
</dbReference>
<comment type="caution">
    <text evidence="3">The sequence shown here is derived from an EMBL/GenBank/DDBJ whole genome shotgun (WGS) entry which is preliminary data.</text>
</comment>
<keyword evidence="4" id="KW-1185">Reference proteome</keyword>